<feature type="region of interest" description="Disordered" evidence="6">
    <location>
        <begin position="1"/>
        <end position="23"/>
    </location>
</feature>
<dbReference type="InterPro" id="IPR020846">
    <property type="entry name" value="MFS_dom"/>
</dbReference>
<keyword evidence="4 7" id="KW-1133">Transmembrane helix</keyword>
<feature type="transmembrane region" description="Helical" evidence="7">
    <location>
        <begin position="138"/>
        <end position="158"/>
    </location>
</feature>
<feature type="transmembrane region" description="Helical" evidence="7">
    <location>
        <begin position="305"/>
        <end position="322"/>
    </location>
</feature>
<feature type="transmembrane region" description="Helical" evidence="7">
    <location>
        <begin position="369"/>
        <end position="390"/>
    </location>
</feature>
<sequence>MDSKTPVDEDSPSQDTPRGPAAVSRVSTARRWAALLALALGGFGIGVTEFATLGLIPDLASDLLPDAYSADPASANATAGILVSVYALGVVVGAPTITALAARVSRKRLLLVLLGVFVVGNLLSAVLPSFGLVMAARFVSGIPHGAYFGVASLVAASLMGPGKRAMGVSLVLSGLTVANIVGVPLGTFVGQTFGWRTTYLMVTLIFAVTLVFVLIAVPFRRGDPTATVKNELSAFRRPLVWLTLLMGSVGFGGMFAVYTYVTPLTTDVTGLDASFVPIVLVVFGVGMTVGNLLGGWFTDHGVKRSLIVAMGGLGLSVLALGLTSASPVGLIASILFVGFFVGGAGPAVQTRLMDVSRDAQSVAAALNHSALNIGNSLGAYLGGLVIAAGLGYTSPAFVGVALATAGILVALISFAVERRRGR</sequence>
<gene>
    <name evidence="9" type="ORF">B5808_05390</name>
</gene>
<dbReference type="PANTHER" id="PTHR43124:SF3">
    <property type="entry name" value="CHLORAMPHENICOL EFFLUX PUMP RV0191"/>
    <property type="match status" value="1"/>
</dbReference>
<evidence type="ECO:0000313" key="9">
    <source>
        <dbReference type="EMBL" id="ARJ07221.1"/>
    </source>
</evidence>
<dbReference type="Proteomes" id="UP000192775">
    <property type="component" value="Chromosome"/>
</dbReference>
<evidence type="ECO:0000256" key="6">
    <source>
        <dbReference type="SAM" id="MobiDB-lite"/>
    </source>
</evidence>
<dbReference type="InterPro" id="IPR036259">
    <property type="entry name" value="MFS_trans_sf"/>
</dbReference>
<evidence type="ECO:0000313" key="10">
    <source>
        <dbReference type="Proteomes" id="UP000192775"/>
    </source>
</evidence>
<dbReference type="InterPro" id="IPR050189">
    <property type="entry name" value="MFS_Efflux_Transporters"/>
</dbReference>
<feature type="transmembrane region" description="Helical" evidence="7">
    <location>
        <begin position="77"/>
        <end position="102"/>
    </location>
</feature>
<feature type="domain" description="Major facilitator superfamily (MFS) profile" evidence="8">
    <location>
        <begin position="34"/>
        <end position="421"/>
    </location>
</feature>
<dbReference type="AlphaFoldDB" id="A0A1X9LTF6"/>
<comment type="subcellular location">
    <subcellularLocation>
        <location evidence="1">Cell membrane</location>
        <topology evidence="1">Multi-pass membrane protein</topology>
    </subcellularLocation>
</comment>
<name>A0A1X9LTF6_9MICO</name>
<evidence type="ECO:0000256" key="7">
    <source>
        <dbReference type="SAM" id="Phobius"/>
    </source>
</evidence>
<feature type="transmembrane region" description="Helical" evidence="7">
    <location>
        <begin position="170"/>
        <end position="193"/>
    </location>
</feature>
<feature type="transmembrane region" description="Helical" evidence="7">
    <location>
        <begin position="328"/>
        <end position="348"/>
    </location>
</feature>
<evidence type="ECO:0000256" key="1">
    <source>
        <dbReference type="ARBA" id="ARBA00004651"/>
    </source>
</evidence>
<evidence type="ECO:0000256" key="3">
    <source>
        <dbReference type="ARBA" id="ARBA00022692"/>
    </source>
</evidence>
<feature type="transmembrane region" description="Helical" evidence="7">
    <location>
        <begin position="109"/>
        <end position="132"/>
    </location>
</feature>
<feature type="transmembrane region" description="Helical" evidence="7">
    <location>
        <begin position="32"/>
        <end position="57"/>
    </location>
</feature>
<organism evidence="9 10">
    <name type="scientific">Cnuibacter physcomitrellae</name>
    <dbReference type="NCBI Taxonomy" id="1619308"/>
    <lineage>
        <taxon>Bacteria</taxon>
        <taxon>Bacillati</taxon>
        <taxon>Actinomycetota</taxon>
        <taxon>Actinomycetes</taxon>
        <taxon>Micrococcales</taxon>
        <taxon>Microbacteriaceae</taxon>
        <taxon>Cnuibacter</taxon>
    </lineage>
</organism>
<evidence type="ECO:0000256" key="4">
    <source>
        <dbReference type="ARBA" id="ARBA00022989"/>
    </source>
</evidence>
<dbReference type="SUPFAM" id="SSF103473">
    <property type="entry name" value="MFS general substrate transporter"/>
    <property type="match status" value="1"/>
</dbReference>
<accession>A0A1X9LTF6</accession>
<proteinExistence type="predicted"/>
<dbReference type="GO" id="GO:0005886">
    <property type="term" value="C:plasma membrane"/>
    <property type="evidence" value="ECO:0007669"/>
    <property type="project" value="UniProtKB-SubCell"/>
</dbReference>
<dbReference type="Gene3D" id="1.20.1250.20">
    <property type="entry name" value="MFS general substrate transporter like domains"/>
    <property type="match status" value="2"/>
</dbReference>
<keyword evidence="5 7" id="KW-0472">Membrane</keyword>
<dbReference type="GO" id="GO:0022857">
    <property type="term" value="F:transmembrane transporter activity"/>
    <property type="evidence" value="ECO:0007669"/>
    <property type="project" value="InterPro"/>
</dbReference>
<dbReference type="CDD" id="cd17324">
    <property type="entry name" value="MFS_NepI_like"/>
    <property type="match status" value="1"/>
</dbReference>
<dbReference type="PANTHER" id="PTHR43124">
    <property type="entry name" value="PURINE EFFLUX PUMP PBUE"/>
    <property type="match status" value="1"/>
</dbReference>
<feature type="transmembrane region" description="Helical" evidence="7">
    <location>
        <begin position="396"/>
        <end position="416"/>
    </location>
</feature>
<keyword evidence="10" id="KW-1185">Reference proteome</keyword>
<dbReference type="EMBL" id="CP020715">
    <property type="protein sequence ID" value="ARJ07221.1"/>
    <property type="molecule type" value="Genomic_DNA"/>
</dbReference>
<evidence type="ECO:0000256" key="5">
    <source>
        <dbReference type="ARBA" id="ARBA00023136"/>
    </source>
</evidence>
<feature type="transmembrane region" description="Helical" evidence="7">
    <location>
        <begin position="199"/>
        <end position="219"/>
    </location>
</feature>
<evidence type="ECO:0000256" key="2">
    <source>
        <dbReference type="ARBA" id="ARBA00022475"/>
    </source>
</evidence>
<dbReference type="STRING" id="1619308.B5808_05390"/>
<keyword evidence="3 7" id="KW-0812">Transmembrane</keyword>
<dbReference type="KEGG" id="cphy:B5808_05390"/>
<protein>
    <submittedName>
        <fullName evidence="9">Arabinose ABC transporter permease</fullName>
    </submittedName>
</protein>
<feature type="transmembrane region" description="Helical" evidence="7">
    <location>
        <begin position="239"/>
        <end position="261"/>
    </location>
</feature>
<evidence type="ECO:0000259" key="8">
    <source>
        <dbReference type="PROSITE" id="PS50850"/>
    </source>
</evidence>
<keyword evidence="2" id="KW-1003">Cell membrane</keyword>
<reference evidence="9 10" key="1">
    <citation type="submission" date="2017-04" db="EMBL/GenBank/DDBJ databases">
        <authorList>
            <person name="Afonso C.L."/>
            <person name="Miller P.J."/>
            <person name="Scott M.A."/>
            <person name="Spackman E."/>
            <person name="Goraichik I."/>
            <person name="Dimitrov K.M."/>
            <person name="Suarez D.L."/>
            <person name="Swayne D.E."/>
        </authorList>
    </citation>
    <scope>NUCLEOTIDE SEQUENCE [LARGE SCALE GENOMIC DNA]</scope>
    <source>
        <strain evidence="10">XA(T)</strain>
    </source>
</reference>
<dbReference type="PROSITE" id="PS50850">
    <property type="entry name" value="MFS"/>
    <property type="match status" value="1"/>
</dbReference>
<dbReference type="InterPro" id="IPR011701">
    <property type="entry name" value="MFS"/>
</dbReference>
<feature type="transmembrane region" description="Helical" evidence="7">
    <location>
        <begin position="273"/>
        <end position="293"/>
    </location>
</feature>
<dbReference type="Pfam" id="PF07690">
    <property type="entry name" value="MFS_1"/>
    <property type="match status" value="1"/>
</dbReference>